<dbReference type="AlphaFoldDB" id="A0A6J4DXC1"/>
<sequence>MGNATMIKRLVLLSALSAGCVNASSELLDIPSEMLSKGANAGLRANDTTGTGYTKAVGDFDGDGKIDYASLKLEDPSTQKYKLVVTLSGANGQDQTLKAGDDLLSVGIETLKPGSYKTACSKGAGPATDNCTKEISMKHDGISLFTFESGASLIYMENGHFKEVFIAD</sequence>
<keyword evidence="1" id="KW-0732">Signal</keyword>
<feature type="signal peptide" evidence="1">
    <location>
        <begin position="1"/>
        <end position="23"/>
    </location>
</feature>
<evidence type="ECO:0000313" key="2">
    <source>
        <dbReference type="EMBL" id="BCG22080.1"/>
    </source>
</evidence>
<dbReference type="EMBL" id="BQKM01000016">
    <property type="protein sequence ID" value="GJN55235.1"/>
    <property type="molecule type" value="Genomic_DNA"/>
</dbReference>
<feature type="chain" id="PRO_5026662233" description="Lipoprotein" evidence="1">
    <location>
        <begin position="24"/>
        <end position="168"/>
    </location>
</feature>
<evidence type="ECO:0000256" key="1">
    <source>
        <dbReference type="SAM" id="SignalP"/>
    </source>
</evidence>
<evidence type="ECO:0000313" key="4">
    <source>
        <dbReference type="Proteomes" id="UP000509383"/>
    </source>
</evidence>
<organism evidence="2 4">
    <name type="scientific">Pseudomonas tohonis</name>
    <dbReference type="NCBI Taxonomy" id="2725477"/>
    <lineage>
        <taxon>Bacteria</taxon>
        <taxon>Pseudomonadati</taxon>
        <taxon>Pseudomonadota</taxon>
        <taxon>Gammaproteobacteria</taxon>
        <taxon>Pseudomonadales</taxon>
        <taxon>Pseudomonadaceae</taxon>
        <taxon>Pseudomonas</taxon>
    </lineage>
</organism>
<keyword evidence="5" id="KW-1185">Reference proteome</keyword>
<dbReference type="KEGG" id="ptw:TUM18999_02710"/>
<evidence type="ECO:0000313" key="5">
    <source>
        <dbReference type="Proteomes" id="UP001054892"/>
    </source>
</evidence>
<reference evidence="2 4" key="1">
    <citation type="submission" date="2020-05" db="EMBL/GenBank/DDBJ databases">
        <title>Characterization of novel class B3 metallo-beta-lactamase from novel Pseudomonas species.</title>
        <authorList>
            <person name="Yamada K."/>
            <person name="Aoki K."/>
            <person name="Ishii Y."/>
        </authorList>
    </citation>
    <scope>NUCLEOTIDE SEQUENCE [LARGE SCALE GENOMIC DNA]</scope>
    <source>
        <strain evidence="2 4">TUM18999</strain>
        <strain evidence="3 5">TUM20286</strain>
    </source>
</reference>
<proteinExistence type="predicted"/>
<evidence type="ECO:0000313" key="3">
    <source>
        <dbReference type="EMBL" id="GJN55235.1"/>
    </source>
</evidence>
<dbReference type="Proteomes" id="UP000509383">
    <property type="component" value="Chromosome"/>
</dbReference>
<dbReference type="Proteomes" id="UP001054892">
    <property type="component" value="Unassembled WGS sequence"/>
</dbReference>
<accession>A0A6J4DXC1</accession>
<gene>
    <name evidence="2" type="ORF">TUM18999_02710</name>
    <name evidence="3" type="ORF">TUM20286_49870</name>
</gene>
<name>A0A6J4DXC1_9PSED</name>
<dbReference type="EMBL" id="AP023189">
    <property type="protein sequence ID" value="BCG22080.1"/>
    <property type="molecule type" value="Genomic_DNA"/>
</dbReference>
<protein>
    <recommendedName>
        <fullName evidence="6">Lipoprotein</fullName>
    </recommendedName>
</protein>
<evidence type="ECO:0008006" key="6">
    <source>
        <dbReference type="Google" id="ProtNLM"/>
    </source>
</evidence>